<feature type="region of interest" description="Disordered" evidence="1">
    <location>
        <begin position="1"/>
        <end position="27"/>
    </location>
</feature>
<evidence type="ECO:0000313" key="3">
    <source>
        <dbReference type="Proteomes" id="UP000327013"/>
    </source>
</evidence>
<evidence type="ECO:0008006" key="4">
    <source>
        <dbReference type="Google" id="ProtNLM"/>
    </source>
</evidence>
<dbReference type="PANTHER" id="PTHR31966">
    <property type="entry name" value="OS01G0783500 PROTEIN"/>
    <property type="match status" value="1"/>
</dbReference>
<dbReference type="EMBL" id="CM017321">
    <property type="protein sequence ID" value="KAE7995528.1"/>
    <property type="molecule type" value="Genomic_DNA"/>
</dbReference>
<dbReference type="AlphaFoldDB" id="A0A5N6Q8I2"/>
<proteinExistence type="predicted"/>
<feature type="compositionally biased region" description="Basic residues" evidence="1">
    <location>
        <begin position="71"/>
        <end position="84"/>
    </location>
</feature>
<reference evidence="2 3" key="1">
    <citation type="submission" date="2019-06" db="EMBL/GenBank/DDBJ databases">
        <title>A chromosomal-level reference genome of Carpinus fangiana (Coryloideae, Betulaceae).</title>
        <authorList>
            <person name="Yang X."/>
            <person name="Wang Z."/>
            <person name="Zhang L."/>
            <person name="Hao G."/>
            <person name="Liu J."/>
            <person name="Yang Y."/>
        </authorList>
    </citation>
    <scope>NUCLEOTIDE SEQUENCE [LARGE SCALE GENOMIC DNA]</scope>
    <source>
        <strain evidence="2">Cfa_2016G</strain>
        <tissue evidence="2">Leaf</tissue>
    </source>
</reference>
<sequence length="96" mass="10256">MASPKHATAITVQPSSPRFPASGTPTAGAQRKIGIAVDLSDESAFAVKWAVQNYLRPGDARKRLLRAPLRLPRRHRSLPRRQGCRKGCSGGGSGVP</sequence>
<name>A0A5N6Q8I2_9ROSI</name>
<evidence type="ECO:0000256" key="1">
    <source>
        <dbReference type="SAM" id="MobiDB-lite"/>
    </source>
</evidence>
<dbReference type="PANTHER" id="PTHR31966:SF3">
    <property type="entry name" value="OS05G0501700 PROTEIN"/>
    <property type="match status" value="1"/>
</dbReference>
<organism evidence="2 3">
    <name type="scientific">Carpinus fangiana</name>
    <dbReference type="NCBI Taxonomy" id="176857"/>
    <lineage>
        <taxon>Eukaryota</taxon>
        <taxon>Viridiplantae</taxon>
        <taxon>Streptophyta</taxon>
        <taxon>Embryophyta</taxon>
        <taxon>Tracheophyta</taxon>
        <taxon>Spermatophyta</taxon>
        <taxon>Magnoliopsida</taxon>
        <taxon>eudicotyledons</taxon>
        <taxon>Gunneridae</taxon>
        <taxon>Pentapetalae</taxon>
        <taxon>rosids</taxon>
        <taxon>fabids</taxon>
        <taxon>Fagales</taxon>
        <taxon>Betulaceae</taxon>
        <taxon>Carpinus</taxon>
    </lineage>
</organism>
<protein>
    <recommendedName>
        <fullName evidence="4">UspA domain-containing protein</fullName>
    </recommendedName>
</protein>
<dbReference type="Proteomes" id="UP000327013">
    <property type="component" value="Chromosome 1"/>
</dbReference>
<dbReference type="OrthoDB" id="843225at2759"/>
<accession>A0A5N6Q8I2</accession>
<evidence type="ECO:0000313" key="2">
    <source>
        <dbReference type="EMBL" id="KAE7995528.1"/>
    </source>
</evidence>
<dbReference type="InterPro" id="IPR044162">
    <property type="entry name" value="PHOS32/34"/>
</dbReference>
<gene>
    <name evidence="2" type="ORF">FH972_000312</name>
</gene>
<feature type="region of interest" description="Disordered" evidence="1">
    <location>
        <begin position="71"/>
        <end position="96"/>
    </location>
</feature>
<keyword evidence="3" id="KW-1185">Reference proteome</keyword>